<sequence length="316" mass="36611">MLCFFERAMYVKKKKNIEPHKSIPGPLSAQGGKASTASRENNVFIDTRFSIRFCFANWDQLRNKLLFTTVSGIRIMESNTLPLTKEQLGQVINQQLYAINCLVNERIWLTEQLSMYYDTTFQWQQYAQSLEMDLQRTKKEHAKIEEAHSQLDLKYEELKWIHWQVKRKYEKCKTEFKYGMEVGLKRKAVGALQSPPEAPSIVDVKQENSSQLLPCATSSVRFSKDKLEELELPQFQDKTNLILPKVPSAVCLAKDELEVVEALQLSEKSVGLTKAKLEVAEPSQLKIEYWSSFPFEEDDDEILSASQTVRMQKRLR</sequence>
<keyword evidence="1" id="KW-0175">Coiled coil</keyword>
<keyword evidence="3" id="KW-1185">Reference proteome</keyword>
<proteinExistence type="predicted"/>
<evidence type="ECO:0000313" key="3">
    <source>
        <dbReference type="Proteomes" id="UP001249851"/>
    </source>
</evidence>
<dbReference type="EMBL" id="JARQWQ010000045">
    <property type="protein sequence ID" value="KAK2558247.1"/>
    <property type="molecule type" value="Genomic_DNA"/>
</dbReference>
<protein>
    <submittedName>
        <fullName evidence="2">Uncharacterized protein</fullName>
    </submittedName>
</protein>
<name>A0AAD9QBG9_ACRCE</name>
<reference evidence="2" key="2">
    <citation type="journal article" date="2023" name="Science">
        <title>Genomic signatures of disease resistance in endangered staghorn corals.</title>
        <authorList>
            <person name="Vollmer S.V."/>
            <person name="Selwyn J.D."/>
            <person name="Despard B.A."/>
            <person name="Roesel C.L."/>
        </authorList>
    </citation>
    <scope>NUCLEOTIDE SEQUENCE</scope>
    <source>
        <strain evidence="2">K2</strain>
    </source>
</reference>
<accession>A0AAD9QBG9</accession>
<evidence type="ECO:0000313" key="2">
    <source>
        <dbReference type="EMBL" id="KAK2558247.1"/>
    </source>
</evidence>
<gene>
    <name evidence="2" type="ORF">P5673_019369</name>
</gene>
<comment type="caution">
    <text evidence="2">The sequence shown here is derived from an EMBL/GenBank/DDBJ whole genome shotgun (WGS) entry which is preliminary data.</text>
</comment>
<organism evidence="2 3">
    <name type="scientific">Acropora cervicornis</name>
    <name type="common">Staghorn coral</name>
    <dbReference type="NCBI Taxonomy" id="6130"/>
    <lineage>
        <taxon>Eukaryota</taxon>
        <taxon>Metazoa</taxon>
        <taxon>Cnidaria</taxon>
        <taxon>Anthozoa</taxon>
        <taxon>Hexacorallia</taxon>
        <taxon>Scleractinia</taxon>
        <taxon>Astrocoeniina</taxon>
        <taxon>Acroporidae</taxon>
        <taxon>Acropora</taxon>
    </lineage>
</organism>
<dbReference type="Proteomes" id="UP001249851">
    <property type="component" value="Unassembled WGS sequence"/>
</dbReference>
<evidence type="ECO:0000256" key="1">
    <source>
        <dbReference type="SAM" id="Coils"/>
    </source>
</evidence>
<feature type="coiled-coil region" evidence="1">
    <location>
        <begin position="127"/>
        <end position="154"/>
    </location>
</feature>
<dbReference type="AlphaFoldDB" id="A0AAD9QBG9"/>
<reference evidence="2" key="1">
    <citation type="journal article" date="2023" name="G3 (Bethesda)">
        <title>Whole genome assembly and annotation of the endangered Caribbean coral Acropora cervicornis.</title>
        <authorList>
            <person name="Selwyn J.D."/>
            <person name="Vollmer S.V."/>
        </authorList>
    </citation>
    <scope>NUCLEOTIDE SEQUENCE</scope>
    <source>
        <strain evidence="2">K2</strain>
    </source>
</reference>